<dbReference type="PATRIC" id="fig|698948.3.peg.739"/>
<dbReference type="KEGG" id="tto:Thethe_00754"/>
<dbReference type="Pfam" id="PF08843">
    <property type="entry name" value="AbiEii"/>
    <property type="match status" value="1"/>
</dbReference>
<dbReference type="InterPro" id="IPR014942">
    <property type="entry name" value="AbiEii"/>
</dbReference>
<accession>L0IJN3</accession>
<dbReference type="Proteomes" id="UP000010845">
    <property type="component" value="Chromosome"/>
</dbReference>
<gene>
    <name evidence="1" type="ORF">Thethe_00754</name>
</gene>
<dbReference type="EMBL" id="CP003066">
    <property type="protein sequence ID" value="AGB18441.1"/>
    <property type="molecule type" value="Genomic_DNA"/>
</dbReference>
<evidence type="ECO:0008006" key="3">
    <source>
        <dbReference type="Google" id="ProtNLM"/>
    </source>
</evidence>
<dbReference type="RefSeq" id="WP_015311159.1">
    <property type="nucleotide sequence ID" value="NC_019970.1"/>
</dbReference>
<dbReference type="AlphaFoldDB" id="L0IJN3"/>
<organism evidence="1 2">
    <name type="scientific">Thermoanaerobacterium thermosaccharolyticum M0795</name>
    <dbReference type="NCBI Taxonomy" id="698948"/>
    <lineage>
        <taxon>Bacteria</taxon>
        <taxon>Bacillati</taxon>
        <taxon>Bacillota</taxon>
        <taxon>Clostridia</taxon>
        <taxon>Thermoanaerobacterales</taxon>
        <taxon>Thermoanaerobacteraceae</taxon>
        <taxon>Thermoanaerobacterium</taxon>
    </lineage>
</organism>
<dbReference type="HOGENOM" id="CLU_067323_1_0_9"/>
<sequence length="285" mass="32734">MNTSTQLKALIRNLSKEKSVQAEIILRNFMLERLLERISLSPFRDKFILKGGMLIAAMVGIDTRSTMDMDATIRGIPLSETALEEVMKAILTCPVDDGVKMTLKGFENIRDESEYPGIRVSIEAILDKTRQVMKVDITTGDRITPRAVEYSFKLLFENRSISILAYNIETVLAEKLETILSRSTANTRMRDYYDVYILTTLRAQDINWNLLPEAFKNTAEERGSYNHLMETGDDIMGEIEQSQVLAYLWRRYQQKNSYADDLTWAQVIASVKELYIKAFDRDANK</sequence>
<name>L0IJN3_THETR</name>
<protein>
    <recommendedName>
        <fullName evidence="3">Nucleotidyl transferase AbiEii/AbiGii toxin family protein</fullName>
    </recommendedName>
</protein>
<evidence type="ECO:0000313" key="2">
    <source>
        <dbReference type="Proteomes" id="UP000010845"/>
    </source>
</evidence>
<evidence type="ECO:0000313" key="1">
    <source>
        <dbReference type="EMBL" id="AGB18441.1"/>
    </source>
</evidence>
<reference evidence="1 2" key="1">
    <citation type="submission" date="2012-03" db="EMBL/GenBank/DDBJ databases">
        <title>Complete sequence of chromosome of Thermoanaerobacterium thermosaccharolyticum M0795.</title>
        <authorList>
            <consortium name="US DOE Joint Genome Institute"/>
            <person name="Lucas S."/>
            <person name="Han J."/>
            <person name="Lapidus A."/>
            <person name="Cheng J.-F."/>
            <person name="Goodwin L."/>
            <person name="Pitluck S."/>
            <person name="Peters L."/>
            <person name="Teshima H."/>
            <person name="Detter J.C."/>
            <person name="Han C."/>
            <person name="Tapia R."/>
            <person name="Land M."/>
            <person name="Hauser L."/>
            <person name="Kyrpides N."/>
            <person name="Ivanova N."/>
            <person name="Pagani I."/>
            <person name="Feinberg L."/>
            <person name="Folden J."/>
            <person name="Hogsett D."/>
            <person name="Shaw J."/>
            <person name="Woyke T."/>
        </authorList>
    </citation>
    <scope>NUCLEOTIDE SEQUENCE [LARGE SCALE GENOMIC DNA]</scope>
    <source>
        <strain evidence="1 2">M0795</strain>
    </source>
</reference>
<proteinExistence type="predicted"/>